<dbReference type="PANTHER" id="PTHR13817:SF73">
    <property type="entry name" value="FIBRONECTIN TYPE-III DOMAIN-CONTAINING PROTEIN"/>
    <property type="match status" value="1"/>
</dbReference>
<feature type="region of interest" description="Disordered" evidence="2">
    <location>
        <begin position="144"/>
        <end position="164"/>
    </location>
</feature>
<dbReference type="SMART" id="SM00060">
    <property type="entry name" value="FN3"/>
    <property type="match status" value="1"/>
</dbReference>
<keyword evidence="4" id="KW-1185">Reference proteome</keyword>
<evidence type="ECO:0000313" key="4">
    <source>
        <dbReference type="Proteomes" id="UP000887578"/>
    </source>
</evidence>
<dbReference type="SUPFAM" id="SSF49265">
    <property type="entry name" value="Fibronectin type III"/>
    <property type="match status" value="1"/>
</dbReference>
<evidence type="ECO:0000259" key="3">
    <source>
        <dbReference type="PROSITE" id="PS50853"/>
    </source>
</evidence>
<dbReference type="WBParaSite" id="PDA_v2.g652.t1">
    <property type="protein sequence ID" value="PDA_v2.g652.t1"/>
    <property type="gene ID" value="PDA_v2.g652"/>
</dbReference>
<dbReference type="InterPro" id="IPR050964">
    <property type="entry name" value="Striated_Muscle_Regulatory"/>
</dbReference>
<evidence type="ECO:0000256" key="1">
    <source>
        <dbReference type="ARBA" id="ARBA00022737"/>
    </source>
</evidence>
<dbReference type="PROSITE" id="PS50853">
    <property type="entry name" value="FN3"/>
    <property type="match status" value="1"/>
</dbReference>
<feature type="domain" description="Fibronectin type-III" evidence="3">
    <location>
        <begin position="13"/>
        <end position="109"/>
    </location>
</feature>
<evidence type="ECO:0000256" key="2">
    <source>
        <dbReference type="SAM" id="MobiDB-lite"/>
    </source>
</evidence>
<dbReference type="Gene3D" id="2.60.40.10">
    <property type="entry name" value="Immunoglobulins"/>
    <property type="match status" value="1"/>
</dbReference>
<keyword evidence="1" id="KW-0677">Repeat</keyword>
<dbReference type="AlphaFoldDB" id="A0A914QS11"/>
<dbReference type="Pfam" id="PF00041">
    <property type="entry name" value="fn3"/>
    <property type="match status" value="1"/>
</dbReference>
<dbReference type="InterPro" id="IPR036116">
    <property type="entry name" value="FN3_sf"/>
</dbReference>
<accession>A0A914QS11</accession>
<name>A0A914QS11_9BILA</name>
<reference evidence="5" key="1">
    <citation type="submission" date="2022-11" db="UniProtKB">
        <authorList>
            <consortium name="WormBaseParasite"/>
        </authorList>
    </citation>
    <scope>IDENTIFICATION</scope>
</reference>
<dbReference type="InterPro" id="IPR003961">
    <property type="entry name" value="FN3_dom"/>
</dbReference>
<organism evidence="4 5">
    <name type="scientific">Panagrolaimus davidi</name>
    <dbReference type="NCBI Taxonomy" id="227884"/>
    <lineage>
        <taxon>Eukaryota</taxon>
        <taxon>Metazoa</taxon>
        <taxon>Ecdysozoa</taxon>
        <taxon>Nematoda</taxon>
        <taxon>Chromadorea</taxon>
        <taxon>Rhabditida</taxon>
        <taxon>Tylenchina</taxon>
        <taxon>Panagrolaimomorpha</taxon>
        <taxon>Panagrolaimoidea</taxon>
        <taxon>Panagrolaimidae</taxon>
        <taxon>Panagrolaimus</taxon>
    </lineage>
</organism>
<sequence>MRAGMKGRTVPERPAAPEYLDFNGGSSVTLCWMPANSILPVEGYEVEFRDFQQDATQWFKVTDKLVYSCKTTVGYLINGHQYQFRIIAKNAIGYSEPSDASPPITIGKAIRGDSSTNGLLKEAKYVEAERYGTIALLQDEIVRESPPLPDRDDSPPPIYRQPNSGNCTFFKKKHFKI</sequence>
<dbReference type="InterPro" id="IPR013783">
    <property type="entry name" value="Ig-like_fold"/>
</dbReference>
<protein>
    <submittedName>
        <fullName evidence="5">Fibronectin type-III domain-containing protein</fullName>
    </submittedName>
</protein>
<evidence type="ECO:0000313" key="5">
    <source>
        <dbReference type="WBParaSite" id="PDA_v2.g652.t1"/>
    </source>
</evidence>
<dbReference type="PANTHER" id="PTHR13817">
    <property type="entry name" value="TITIN"/>
    <property type="match status" value="1"/>
</dbReference>
<proteinExistence type="predicted"/>
<dbReference type="CDD" id="cd00063">
    <property type="entry name" value="FN3"/>
    <property type="match status" value="1"/>
</dbReference>
<dbReference type="Proteomes" id="UP000887578">
    <property type="component" value="Unplaced"/>
</dbReference>